<dbReference type="GO" id="GO:0031267">
    <property type="term" value="F:small GTPase binding"/>
    <property type="evidence" value="ECO:0007669"/>
    <property type="project" value="InterPro"/>
</dbReference>
<evidence type="ECO:0000256" key="1">
    <source>
        <dbReference type="ARBA" id="ARBA00004123"/>
    </source>
</evidence>
<keyword evidence="5" id="KW-0963">Cytoplasm</keyword>
<feature type="repeat" description="HEAT" evidence="9">
    <location>
        <begin position="179"/>
        <end position="217"/>
    </location>
</feature>
<dbReference type="Pfam" id="PF18829">
    <property type="entry name" value="Importin_rep_6"/>
    <property type="match status" value="1"/>
</dbReference>
<dbReference type="Pfam" id="PF12460">
    <property type="entry name" value="MMS19_C"/>
    <property type="match status" value="1"/>
</dbReference>
<evidence type="ECO:0000256" key="7">
    <source>
        <dbReference type="ARBA" id="ARBA00022927"/>
    </source>
</evidence>
<dbReference type="STRING" id="1149755.A0A2J6RUR6"/>
<evidence type="ECO:0000256" key="3">
    <source>
        <dbReference type="ARBA" id="ARBA00009340"/>
    </source>
</evidence>
<dbReference type="PROSITE" id="PS50166">
    <property type="entry name" value="IMPORTIN_B_NT"/>
    <property type="match status" value="1"/>
</dbReference>
<dbReference type="OrthoDB" id="543373at2759"/>
<proteinExistence type="inferred from homology"/>
<evidence type="ECO:0000256" key="5">
    <source>
        <dbReference type="ARBA" id="ARBA00022490"/>
    </source>
</evidence>
<dbReference type="SUPFAM" id="SSF48371">
    <property type="entry name" value="ARM repeat"/>
    <property type="match status" value="1"/>
</dbReference>
<dbReference type="GO" id="GO:0005737">
    <property type="term" value="C:cytoplasm"/>
    <property type="evidence" value="ECO:0007669"/>
    <property type="project" value="UniProtKB-SubCell"/>
</dbReference>
<protein>
    <submittedName>
        <fullName evidence="11">ARM repeat-containing protein</fullName>
    </submittedName>
</protein>
<dbReference type="Pfam" id="PF13513">
    <property type="entry name" value="HEAT_EZ"/>
    <property type="match status" value="1"/>
</dbReference>
<gene>
    <name evidence="11" type="ORF">L207DRAFT_527188</name>
</gene>
<organism evidence="11 12">
    <name type="scientific">Hyaloscypha variabilis (strain UAMH 11265 / GT02V1 / F)</name>
    <name type="common">Meliniomyces variabilis</name>
    <dbReference type="NCBI Taxonomy" id="1149755"/>
    <lineage>
        <taxon>Eukaryota</taxon>
        <taxon>Fungi</taxon>
        <taxon>Dikarya</taxon>
        <taxon>Ascomycota</taxon>
        <taxon>Pezizomycotina</taxon>
        <taxon>Leotiomycetes</taxon>
        <taxon>Helotiales</taxon>
        <taxon>Hyaloscyphaceae</taxon>
        <taxon>Hyaloscypha</taxon>
        <taxon>Hyaloscypha variabilis</taxon>
    </lineage>
</organism>
<dbReference type="Pfam" id="PF18808">
    <property type="entry name" value="Importin_rep_4"/>
    <property type="match status" value="1"/>
</dbReference>
<dbReference type="PROSITE" id="PS50077">
    <property type="entry name" value="HEAT_REPEAT"/>
    <property type="match status" value="1"/>
</dbReference>
<dbReference type="Pfam" id="PF25780">
    <property type="entry name" value="TPR_IPO5"/>
    <property type="match status" value="1"/>
</dbReference>
<dbReference type="GO" id="GO:0006606">
    <property type="term" value="P:protein import into nucleus"/>
    <property type="evidence" value="ECO:0007669"/>
    <property type="project" value="InterPro"/>
</dbReference>
<reference evidence="11 12" key="1">
    <citation type="submission" date="2016-04" db="EMBL/GenBank/DDBJ databases">
        <title>A degradative enzymes factory behind the ericoid mycorrhizal symbiosis.</title>
        <authorList>
            <consortium name="DOE Joint Genome Institute"/>
            <person name="Martino E."/>
            <person name="Morin E."/>
            <person name="Grelet G."/>
            <person name="Kuo A."/>
            <person name="Kohler A."/>
            <person name="Daghino S."/>
            <person name="Barry K."/>
            <person name="Choi C."/>
            <person name="Cichocki N."/>
            <person name="Clum A."/>
            <person name="Copeland A."/>
            <person name="Hainaut M."/>
            <person name="Haridas S."/>
            <person name="Labutti K."/>
            <person name="Lindquist E."/>
            <person name="Lipzen A."/>
            <person name="Khouja H.-R."/>
            <person name="Murat C."/>
            <person name="Ohm R."/>
            <person name="Olson A."/>
            <person name="Spatafora J."/>
            <person name="Veneault-Fourrey C."/>
            <person name="Henrissat B."/>
            <person name="Grigoriev I."/>
            <person name="Martin F."/>
            <person name="Perotto S."/>
        </authorList>
    </citation>
    <scope>NUCLEOTIDE SEQUENCE [LARGE SCALE GENOMIC DNA]</scope>
    <source>
        <strain evidence="11 12">F</strain>
    </source>
</reference>
<evidence type="ECO:0000313" key="11">
    <source>
        <dbReference type="EMBL" id="PMD42258.1"/>
    </source>
</evidence>
<keyword evidence="4" id="KW-0813">Transport</keyword>
<dbReference type="InterPro" id="IPR001494">
    <property type="entry name" value="Importin-beta_N"/>
</dbReference>
<evidence type="ECO:0000259" key="10">
    <source>
        <dbReference type="PROSITE" id="PS50166"/>
    </source>
</evidence>
<accession>A0A2J6RUR6</accession>
<dbReference type="SMART" id="SM01349">
    <property type="entry name" value="TOG"/>
    <property type="match status" value="1"/>
</dbReference>
<dbReference type="InterPro" id="IPR016024">
    <property type="entry name" value="ARM-type_fold"/>
</dbReference>
<feature type="domain" description="Importin N-terminal" evidence="10">
    <location>
        <begin position="30"/>
        <end position="110"/>
    </location>
</feature>
<evidence type="ECO:0000256" key="4">
    <source>
        <dbReference type="ARBA" id="ARBA00022448"/>
    </source>
</evidence>
<keyword evidence="8" id="KW-0539">Nucleus</keyword>
<dbReference type="InterPro" id="IPR011989">
    <property type="entry name" value="ARM-like"/>
</dbReference>
<sequence>MSVLAPEVHNELAQLLDALQSSDNSVRSQAEEHLANNWTTNKPNMLLMGLVEQIQGSNDPTTRSFAAVIFRRIASKARKIPDGETVELFLSLPQEEGYLIRSKLLEALKSEGTNPVRNKIGDAVAEIAREYSDSKAQWPEILGVLFELSMSTVVGQREISYRIFSTTPGIIEKQHEDTVLTAFTRGFKDDDVTVRLAAMEAFASFFRSINKKSQQKYYALIPEVLNILPPIKEKQESEELTRALVSLIDLAEVAPKMFRPLFHNLVAFSISVIQDKELTDQARQNALELMATFADYAPAIVKKDPTYTNDMITQCLSLMTDIGIDDDDAAEWNASDDMDPDESDLNHVAGEQCMDRLANKLGGATILAPTFSWLPRMMNSDAWRDRHAALMAISAISEGCRDLMVGELSQVLELVVPALRDPHPRVRWAGCNALGQMSTDFAGTMQEKYHAIVVPAIIPVLDSPEPRVQAHAAAALVNFCEEAEKAILEPYLDDLLTHLFQLLQSPKRYVQEQALSTIATIADSAEAAFSKYYDTLMPLLFQVLQQENTKELRLLRAKAMECATLIALAVGKERLGNDSMSLVQLLAAIQQGITDPDDPQSQYLMHCWGRMCRVLGQDFLPFLPSVMPPLLGLASAKADIQLLDDEEQVEQVQQDEGWELVPLRGKVIGIKTSTLDDKHMAIELLVVYAQVLEGSFAPYVLEVMEKIALPGLAFFFHDPVRVVSAKCVPQLLNSYKKAFGEASNELQTLWRATVEKLLEVLSAEPAVDTLAEMYQCFYESVEVIGKNCLTQQNMETFIDSAHSALEDYKDRVAARAEEREGDAVEEGEEESEDMLFAIEDDQTLLSDMNKAFHCIFKNHGVSFLPAWERLHSTYEQFLKSQDGTQRQWGLCIMDDVLEFCGEESWKYKAYIVEPLIAGCRDAAPANRQAAAYGIGVAAHKGGHQWSAFFGPAIELLFEVTRLPNARGDDDVYATENACAAIAKVLHYNAASVPNQEEVVRQWIDTLPVVNDEEAAPYAYAYLAQLIDQRNPLVIGQAGKVFVFIAQALEAETLQGLTAQRIVEAGKVLLQVAGLDPQTVLASLPVETQQTVKAMFG</sequence>
<evidence type="ECO:0000256" key="2">
    <source>
        <dbReference type="ARBA" id="ARBA00004496"/>
    </source>
</evidence>
<comment type="subcellular location">
    <subcellularLocation>
        <location evidence="2">Cytoplasm</location>
    </subcellularLocation>
    <subcellularLocation>
        <location evidence="1">Nucleus</location>
    </subcellularLocation>
</comment>
<dbReference type="AlphaFoldDB" id="A0A2J6RUR6"/>
<evidence type="ECO:0000313" key="12">
    <source>
        <dbReference type="Proteomes" id="UP000235786"/>
    </source>
</evidence>
<keyword evidence="7" id="KW-0653">Protein transport</keyword>
<dbReference type="Gene3D" id="1.25.10.10">
    <property type="entry name" value="Leucine-rich Repeat Variant"/>
    <property type="match status" value="1"/>
</dbReference>
<dbReference type="Proteomes" id="UP000235786">
    <property type="component" value="Unassembled WGS sequence"/>
</dbReference>
<dbReference type="GO" id="GO:0005634">
    <property type="term" value="C:nucleus"/>
    <property type="evidence" value="ECO:0007669"/>
    <property type="project" value="UniProtKB-SubCell"/>
</dbReference>
<dbReference type="Pfam" id="PF18816">
    <property type="entry name" value="Importin_rep_5"/>
    <property type="match status" value="1"/>
</dbReference>
<dbReference type="InterPro" id="IPR041653">
    <property type="entry name" value="Importin_rep_4"/>
</dbReference>
<dbReference type="PANTHER" id="PTHR10527">
    <property type="entry name" value="IMPORTIN BETA"/>
    <property type="match status" value="1"/>
</dbReference>
<keyword evidence="6" id="KW-0677">Repeat</keyword>
<dbReference type="InterPro" id="IPR034085">
    <property type="entry name" value="TOG"/>
</dbReference>
<dbReference type="InterPro" id="IPR040928">
    <property type="entry name" value="Importin_rep_5"/>
</dbReference>
<comment type="similarity">
    <text evidence="3">Belongs to the MET18/MMS19 family.</text>
</comment>
<dbReference type="InterPro" id="IPR040122">
    <property type="entry name" value="Importin_beta"/>
</dbReference>
<evidence type="ECO:0000256" key="8">
    <source>
        <dbReference type="ARBA" id="ARBA00023242"/>
    </source>
</evidence>
<dbReference type="InterPro" id="IPR041389">
    <property type="entry name" value="Importin_rep_6"/>
</dbReference>
<dbReference type="InterPro" id="IPR021133">
    <property type="entry name" value="HEAT_type_2"/>
</dbReference>
<dbReference type="EMBL" id="KZ613943">
    <property type="protein sequence ID" value="PMD42258.1"/>
    <property type="molecule type" value="Genomic_DNA"/>
</dbReference>
<name>A0A2J6RUR6_HYAVF</name>
<evidence type="ECO:0000256" key="6">
    <source>
        <dbReference type="ARBA" id="ARBA00022737"/>
    </source>
</evidence>
<keyword evidence="12" id="KW-1185">Reference proteome</keyword>
<evidence type="ECO:0000256" key="9">
    <source>
        <dbReference type="PROSITE-ProRule" id="PRU00103"/>
    </source>
</evidence>
<dbReference type="InterPro" id="IPR024687">
    <property type="entry name" value="MMS19_C"/>
</dbReference>
<dbReference type="InterPro" id="IPR057672">
    <property type="entry name" value="TPR_IPO4/5"/>
</dbReference>